<dbReference type="Pfam" id="PF00672">
    <property type="entry name" value="HAMP"/>
    <property type="match status" value="1"/>
</dbReference>
<comment type="caution">
    <text evidence="7">The sequence shown here is derived from an EMBL/GenBank/DDBJ whole genome shotgun (WGS) entry which is preliminary data.</text>
</comment>
<dbReference type="Proteomes" id="UP000627781">
    <property type="component" value="Unassembled WGS sequence"/>
</dbReference>
<dbReference type="SMART" id="SM00304">
    <property type="entry name" value="HAMP"/>
    <property type="match status" value="1"/>
</dbReference>
<feature type="transmembrane region" description="Helical" evidence="4">
    <location>
        <begin position="12"/>
        <end position="33"/>
    </location>
</feature>
<evidence type="ECO:0000256" key="4">
    <source>
        <dbReference type="SAM" id="Phobius"/>
    </source>
</evidence>
<keyword evidence="4" id="KW-0472">Membrane</keyword>
<gene>
    <name evidence="7" type="ORF">H9661_10095</name>
</gene>
<organism evidence="7 8">
    <name type="scientific">Clostridium cibarium</name>
    <dbReference type="NCBI Taxonomy" id="2762247"/>
    <lineage>
        <taxon>Bacteria</taxon>
        <taxon>Bacillati</taxon>
        <taxon>Bacillota</taxon>
        <taxon>Clostridia</taxon>
        <taxon>Eubacteriales</taxon>
        <taxon>Clostridiaceae</taxon>
        <taxon>Clostridium</taxon>
    </lineage>
</organism>
<feature type="domain" description="HAMP" evidence="6">
    <location>
        <begin position="214"/>
        <end position="266"/>
    </location>
</feature>
<dbReference type="InterPro" id="IPR003660">
    <property type="entry name" value="HAMP_dom"/>
</dbReference>
<dbReference type="PRINTS" id="PR00260">
    <property type="entry name" value="CHEMTRNSDUCR"/>
</dbReference>
<protein>
    <submittedName>
        <fullName evidence="7">MCP four helix bundle domain-containing protein</fullName>
    </submittedName>
</protein>
<evidence type="ECO:0000313" key="8">
    <source>
        <dbReference type="Proteomes" id="UP000627781"/>
    </source>
</evidence>
<keyword evidence="3" id="KW-0807">Transducer</keyword>
<dbReference type="Pfam" id="PF12729">
    <property type="entry name" value="4HB_MCP_1"/>
    <property type="match status" value="1"/>
</dbReference>
<dbReference type="SMART" id="SM00283">
    <property type="entry name" value="MA"/>
    <property type="match status" value="1"/>
</dbReference>
<dbReference type="PANTHER" id="PTHR43531">
    <property type="entry name" value="PROTEIN ICFG"/>
    <property type="match status" value="1"/>
</dbReference>
<dbReference type="InterPro" id="IPR051310">
    <property type="entry name" value="MCP_chemotaxis"/>
</dbReference>
<dbReference type="PROSITE" id="PS50885">
    <property type="entry name" value="HAMP"/>
    <property type="match status" value="1"/>
</dbReference>
<proteinExistence type="inferred from homology"/>
<comment type="similarity">
    <text evidence="2">Belongs to the methyl-accepting chemotaxis (MCP) protein family.</text>
</comment>
<accession>A0ABR8PUA9</accession>
<evidence type="ECO:0000259" key="6">
    <source>
        <dbReference type="PROSITE" id="PS50885"/>
    </source>
</evidence>
<feature type="transmembrane region" description="Helical" evidence="4">
    <location>
        <begin position="190"/>
        <end position="212"/>
    </location>
</feature>
<dbReference type="PROSITE" id="PS50111">
    <property type="entry name" value="CHEMOTAXIS_TRANSDUC_2"/>
    <property type="match status" value="1"/>
</dbReference>
<evidence type="ECO:0000313" key="7">
    <source>
        <dbReference type="EMBL" id="MBD7911708.1"/>
    </source>
</evidence>
<evidence type="ECO:0000256" key="1">
    <source>
        <dbReference type="ARBA" id="ARBA00022500"/>
    </source>
</evidence>
<dbReference type="Gene3D" id="6.10.340.10">
    <property type="match status" value="1"/>
</dbReference>
<reference evidence="7 8" key="1">
    <citation type="submission" date="2020-08" db="EMBL/GenBank/DDBJ databases">
        <title>A Genomic Blueprint of the Chicken Gut Microbiome.</title>
        <authorList>
            <person name="Gilroy R."/>
            <person name="Ravi A."/>
            <person name="Getino M."/>
            <person name="Pursley I."/>
            <person name="Horton D.L."/>
            <person name="Alikhan N.-F."/>
            <person name="Baker D."/>
            <person name="Gharbi K."/>
            <person name="Hall N."/>
            <person name="Watson M."/>
            <person name="Adriaenssens E.M."/>
            <person name="Foster-Nyarko E."/>
            <person name="Jarju S."/>
            <person name="Secka A."/>
            <person name="Antonio M."/>
            <person name="Oren A."/>
            <person name="Chaudhuri R."/>
            <person name="La Ragione R.M."/>
            <person name="Hildebrand F."/>
            <person name="Pallen M.J."/>
        </authorList>
    </citation>
    <scope>NUCLEOTIDE SEQUENCE [LARGE SCALE GENOMIC DNA]</scope>
    <source>
        <strain evidence="7 8">Sa3CVN1</strain>
    </source>
</reference>
<sequence length="563" mass="61282">MKFFKDIKIGTKLIAGFIALALICGIVGFVGIVKINETDKNYTDLYVNYGASNADIANVSIAYQRIKINLYKIIIEKDSNNRNEYITKIKSYSSDMEQSLEKFEKAIQTEDAKEKVSNLKKSINKYNSIQDNIINMTLSGKENESYALLIQASTQDISSEINDSIDSLFELNISKGTDKAAEYSSVVHTAITTMVIVIIFAIVVALVLGILISRSISKPISKLVGVTGEISNGNLNVDITDDSNDEIGVLSKSMKKMSYKLNEVMGNISFAAEQVTIGSKQIADSTVALSQGATEQASAVEELTASIEEISAQIKMNAENARKANDIADSTKTNAVKRNSEMKLMLNAMDEINVSSNNISKIIKVIDEIAFQTNILALNAAVEAARAGKYGKGFTVVAEEVRNLAARSAKAAKETTEIIEESIIKIEDGTNIANQTADALGKIVMDVEDVAGIINEIAIASDEQATGIAQISQGVVQISQVVQSNSATAEEGAASSEELAGQAEVLKDQVNMFYLKKDSNSNFYVESNFRENNDFSREEDLIKNKNESNPKRIILSDSEFGKY</sequence>
<dbReference type="InterPro" id="IPR024478">
    <property type="entry name" value="HlyB_4HB_MCP"/>
</dbReference>
<dbReference type="InterPro" id="IPR004090">
    <property type="entry name" value="Chemotax_Me-accpt_rcpt"/>
</dbReference>
<keyword evidence="4" id="KW-0812">Transmembrane</keyword>
<dbReference type="EMBL" id="JACSRA010000014">
    <property type="protein sequence ID" value="MBD7911708.1"/>
    <property type="molecule type" value="Genomic_DNA"/>
</dbReference>
<feature type="domain" description="Methyl-accepting transducer" evidence="5">
    <location>
        <begin position="271"/>
        <end position="500"/>
    </location>
</feature>
<dbReference type="Pfam" id="PF00015">
    <property type="entry name" value="MCPsignal"/>
    <property type="match status" value="1"/>
</dbReference>
<dbReference type="CDD" id="cd11386">
    <property type="entry name" value="MCP_signal"/>
    <property type="match status" value="1"/>
</dbReference>
<name>A0ABR8PUA9_9CLOT</name>
<evidence type="ECO:0000256" key="3">
    <source>
        <dbReference type="PROSITE-ProRule" id="PRU00284"/>
    </source>
</evidence>
<keyword evidence="4" id="KW-1133">Transmembrane helix</keyword>
<evidence type="ECO:0000259" key="5">
    <source>
        <dbReference type="PROSITE" id="PS50111"/>
    </source>
</evidence>
<dbReference type="SUPFAM" id="SSF58104">
    <property type="entry name" value="Methyl-accepting chemotaxis protein (MCP) signaling domain"/>
    <property type="match status" value="1"/>
</dbReference>
<dbReference type="InterPro" id="IPR004089">
    <property type="entry name" value="MCPsignal_dom"/>
</dbReference>
<dbReference type="RefSeq" id="WP_185966819.1">
    <property type="nucleotide sequence ID" value="NZ_JACSRA010000014.1"/>
</dbReference>
<evidence type="ECO:0000256" key="2">
    <source>
        <dbReference type="ARBA" id="ARBA00029447"/>
    </source>
</evidence>
<dbReference type="Gene3D" id="1.10.287.950">
    <property type="entry name" value="Methyl-accepting chemotaxis protein"/>
    <property type="match status" value="1"/>
</dbReference>
<dbReference type="CDD" id="cd06225">
    <property type="entry name" value="HAMP"/>
    <property type="match status" value="1"/>
</dbReference>
<dbReference type="PANTHER" id="PTHR43531:SF11">
    <property type="entry name" value="METHYL-ACCEPTING CHEMOTAXIS PROTEIN 3"/>
    <property type="match status" value="1"/>
</dbReference>
<keyword evidence="8" id="KW-1185">Reference proteome</keyword>
<keyword evidence="1" id="KW-0145">Chemotaxis</keyword>